<organism evidence="4 5">
    <name type="scientific">Robertmurraya beringensis</name>
    <dbReference type="NCBI Taxonomy" id="641660"/>
    <lineage>
        <taxon>Bacteria</taxon>
        <taxon>Bacillati</taxon>
        <taxon>Bacillota</taxon>
        <taxon>Bacilli</taxon>
        <taxon>Bacillales</taxon>
        <taxon>Bacillaceae</taxon>
        <taxon>Robertmurraya</taxon>
    </lineage>
</organism>
<protein>
    <submittedName>
        <fullName evidence="4">Class I SAM-dependent DNA methyltransferase</fullName>
    </submittedName>
</protein>
<sequence>MTYGKFAYLYDELMKDVPYDEWVSIVTEKWSKYQCKGKKLLDLACGTGELSVRFAKAGFEVTGVDLSADMLTVAHMKAETNGLKLPFYQQNMVELDLYERFDIIGIFCDSLNYLQTEEEVLETFEKVYNLLDEDGLLLFDVHSVHKIMNIFMNQTFTHDDEDICYIWNCFQGEYPISIEHELTFFVHDDESGKYDRYDEFHSQRTFPVDVYKNWLEASGFYVLETFSDFRDDHITSEAERIFFLAKKQTEKSAD</sequence>
<evidence type="ECO:0000313" key="5">
    <source>
        <dbReference type="Proteomes" id="UP001589738"/>
    </source>
</evidence>
<dbReference type="EMBL" id="JBHLUU010000015">
    <property type="protein sequence ID" value="MFC0474367.1"/>
    <property type="molecule type" value="Genomic_DNA"/>
</dbReference>
<reference evidence="4 5" key="1">
    <citation type="submission" date="2024-09" db="EMBL/GenBank/DDBJ databases">
        <authorList>
            <person name="Sun Q."/>
            <person name="Mori K."/>
        </authorList>
    </citation>
    <scope>NUCLEOTIDE SEQUENCE [LARGE SCALE GENOMIC DNA]</scope>
    <source>
        <strain evidence="4 5">CGMCC 1.9126</strain>
    </source>
</reference>
<dbReference type="InterPro" id="IPR041698">
    <property type="entry name" value="Methyltransf_25"/>
</dbReference>
<dbReference type="InterPro" id="IPR029063">
    <property type="entry name" value="SAM-dependent_MTases_sf"/>
</dbReference>
<evidence type="ECO:0000256" key="2">
    <source>
        <dbReference type="ARBA" id="ARBA00022679"/>
    </source>
</evidence>
<evidence type="ECO:0000313" key="4">
    <source>
        <dbReference type="EMBL" id="MFC0474367.1"/>
    </source>
</evidence>
<dbReference type="GO" id="GO:0032259">
    <property type="term" value="P:methylation"/>
    <property type="evidence" value="ECO:0007669"/>
    <property type="project" value="UniProtKB-KW"/>
</dbReference>
<dbReference type="Pfam" id="PF13649">
    <property type="entry name" value="Methyltransf_25"/>
    <property type="match status" value="1"/>
</dbReference>
<dbReference type="Proteomes" id="UP001589738">
    <property type="component" value="Unassembled WGS sequence"/>
</dbReference>
<comment type="caution">
    <text evidence="4">The sequence shown here is derived from an EMBL/GenBank/DDBJ whole genome shotgun (WGS) entry which is preliminary data.</text>
</comment>
<keyword evidence="1 4" id="KW-0489">Methyltransferase</keyword>
<accession>A0ABV6KM25</accession>
<dbReference type="Gene3D" id="3.40.50.150">
    <property type="entry name" value="Vaccinia Virus protein VP39"/>
    <property type="match status" value="1"/>
</dbReference>
<dbReference type="GO" id="GO:0008168">
    <property type="term" value="F:methyltransferase activity"/>
    <property type="evidence" value="ECO:0007669"/>
    <property type="project" value="UniProtKB-KW"/>
</dbReference>
<dbReference type="SUPFAM" id="SSF53335">
    <property type="entry name" value="S-adenosyl-L-methionine-dependent methyltransferases"/>
    <property type="match status" value="1"/>
</dbReference>
<evidence type="ECO:0000259" key="3">
    <source>
        <dbReference type="Pfam" id="PF13649"/>
    </source>
</evidence>
<proteinExistence type="predicted"/>
<dbReference type="RefSeq" id="WP_340904695.1">
    <property type="nucleotide sequence ID" value="NZ_JBHLUU010000015.1"/>
</dbReference>
<dbReference type="CDD" id="cd02440">
    <property type="entry name" value="AdoMet_MTases"/>
    <property type="match status" value="1"/>
</dbReference>
<dbReference type="PANTHER" id="PTHR43861">
    <property type="entry name" value="TRANS-ACONITATE 2-METHYLTRANSFERASE-RELATED"/>
    <property type="match status" value="1"/>
</dbReference>
<name>A0ABV6KM25_9BACI</name>
<dbReference type="Gene3D" id="2.20.25.110">
    <property type="entry name" value="S-adenosyl-L-methionine-dependent methyltransferases"/>
    <property type="match status" value="1"/>
</dbReference>
<keyword evidence="2" id="KW-0808">Transferase</keyword>
<gene>
    <name evidence="4" type="ORF">ACFFHF_03530</name>
</gene>
<keyword evidence="5" id="KW-1185">Reference proteome</keyword>
<evidence type="ECO:0000256" key="1">
    <source>
        <dbReference type="ARBA" id="ARBA00022603"/>
    </source>
</evidence>
<dbReference type="PANTHER" id="PTHR43861:SF1">
    <property type="entry name" value="TRANS-ACONITATE 2-METHYLTRANSFERASE"/>
    <property type="match status" value="1"/>
</dbReference>
<feature type="domain" description="Methyltransferase" evidence="3">
    <location>
        <begin position="41"/>
        <end position="135"/>
    </location>
</feature>